<name>A0A1I8PQE6_STOCA</name>
<dbReference type="EnsemblMetazoa" id="SCAU010157-RA">
    <property type="protein sequence ID" value="SCAU010157-PA"/>
    <property type="gene ID" value="SCAU010157"/>
</dbReference>
<organism evidence="12 13">
    <name type="scientific">Stomoxys calcitrans</name>
    <name type="common">Stable fly</name>
    <name type="synonym">Conops calcitrans</name>
    <dbReference type="NCBI Taxonomy" id="35570"/>
    <lineage>
        <taxon>Eukaryota</taxon>
        <taxon>Metazoa</taxon>
        <taxon>Ecdysozoa</taxon>
        <taxon>Arthropoda</taxon>
        <taxon>Hexapoda</taxon>
        <taxon>Insecta</taxon>
        <taxon>Pterygota</taxon>
        <taxon>Neoptera</taxon>
        <taxon>Endopterygota</taxon>
        <taxon>Diptera</taxon>
        <taxon>Brachycera</taxon>
        <taxon>Muscomorpha</taxon>
        <taxon>Muscoidea</taxon>
        <taxon>Muscidae</taxon>
        <taxon>Stomoxys</taxon>
    </lineage>
</organism>
<dbReference type="GO" id="GO:0008270">
    <property type="term" value="F:zinc ion binding"/>
    <property type="evidence" value="ECO:0007669"/>
    <property type="project" value="UniProtKB-KW"/>
</dbReference>
<evidence type="ECO:0000256" key="1">
    <source>
        <dbReference type="ARBA" id="ARBA00004123"/>
    </source>
</evidence>
<proteinExistence type="predicted"/>
<dbReference type="Pfam" id="PF00096">
    <property type="entry name" value="zf-C2H2"/>
    <property type="match status" value="3"/>
</dbReference>
<evidence type="ECO:0000313" key="13">
    <source>
        <dbReference type="Proteomes" id="UP000095300"/>
    </source>
</evidence>
<keyword evidence="2" id="KW-0479">Metal-binding</keyword>
<dbReference type="VEuPathDB" id="VectorBase:SCAU010157"/>
<keyword evidence="13" id="KW-1185">Reference proteome</keyword>
<dbReference type="GO" id="GO:0005634">
    <property type="term" value="C:nucleus"/>
    <property type="evidence" value="ECO:0007669"/>
    <property type="project" value="UniProtKB-SubCell"/>
</dbReference>
<evidence type="ECO:0000256" key="5">
    <source>
        <dbReference type="ARBA" id="ARBA00022833"/>
    </source>
</evidence>
<evidence type="ECO:0000256" key="10">
    <source>
        <dbReference type="PROSITE-ProRule" id="PRU00042"/>
    </source>
</evidence>
<keyword evidence="6" id="KW-0805">Transcription regulation</keyword>
<evidence type="ECO:0000313" key="12">
    <source>
        <dbReference type="EnsemblMetazoa" id="SCAU010157-PA"/>
    </source>
</evidence>
<dbReference type="OrthoDB" id="3437960at2759"/>
<dbReference type="STRING" id="35570.A0A1I8PQE6"/>
<dbReference type="FunFam" id="3.30.160.60:FF:001788">
    <property type="entry name" value="ras-responsive element-binding protein 1"/>
    <property type="match status" value="1"/>
</dbReference>
<dbReference type="SMART" id="SM00355">
    <property type="entry name" value="ZnF_C2H2"/>
    <property type="match status" value="4"/>
</dbReference>
<keyword evidence="8" id="KW-0804">Transcription</keyword>
<evidence type="ECO:0000256" key="4">
    <source>
        <dbReference type="ARBA" id="ARBA00022771"/>
    </source>
</evidence>
<evidence type="ECO:0000256" key="8">
    <source>
        <dbReference type="ARBA" id="ARBA00023163"/>
    </source>
</evidence>
<comment type="subcellular location">
    <subcellularLocation>
        <location evidence="1">Nucleus</location>
    </subcellularLocation>
</comment>
<dbReference type="PANTHER" id="PTHR16515:SF49">
    <property type="entry name" value="GASTRULA ZINC FINGER PROTEIN XLCGF49.1-LIKE-RELATED"/>
    <property type="match status" value="1"/>
</dbReference>
<evidence type="ECO:0000256" key="7">
    <source>
        <dbReference type="ARBA" id="ARBA00023125"/>
    </source>
</evidence>
<keyword evidence="7" id="KW-0238">DNA-binding</keyword>
<dbReference type="Gene3D" id="3.30.160.60">
    <property type="entry name" value="Classic Zinc Finger"/>
    <property type="match status" value="4"/>
</dbReference>
<dbReference type="SUPFAM" id="SSF57667">
    <property type="entry name" value="beta-beta-alpha zinc fingers"/>
    <property type="match status" value="2"/>
</dbReference>
<dbReference type="FunFam" id="3.30.160.60:FF:001102">
    <property type="entry name" value="Transcription factor IIIA"/>
    <property type="match status" value="1"/>
</dbReference>
<dbReference type="Proteomes" id="UP000095300">
    <property type="component" value="Unassembled WGS sequence"/>
</dbReference>
<dbReference type="GO" id="GO:0010468">
    <property type="term" value="P:regulation of gene expression"/>
    <property type="evidence" value="ECO:0007669"/>
    <property type="project" value="TreeGrafter"/>
</dbReference>
<dbReference type="FunFam" id="3.30.160.60:FF:001483">
    <property type="entry name" value="Zinc finger protein 1005"/>
    <property type="match status" value="1"/>
</dbReference>
<dbReference type="AlphaFoldDB" id="A0A1I8PQE6"/>
<feature type="domain" description="C2H2-type" evidence="11">
    <location>
        <begin position="256"/>
        <end position="284"/>
    </location>
</feature>
<feature type="domain" description="C2H2-type" evidence="11">
    <location>
        <begin position="200"/>
        <end position="227"/>
    </location>
</feature>
<gene>
    <name evidence="12" type="primary">106088081</name>
</gene>
<accession>A0A1I8PQE6</accession>
<dbReference type="FunFam" id="3.30.160.60:FF:000218">
    <property type="entry name" value="Zinc finger protein 10"/>
    <property type="match status" value="1"/>
</dbReference>
<evidence type="ECO:0000259" key="11">
    <source>
        <dbReference type="PROSITE" id="PS50157"/>
    </source>
</evidence>
<keyword evidence="3" id="KW-0677">Repeat</keyword>
<reference evidence="12" key="1">
    <citation type="submission" date="2020-05" db="UniProtKB">
        <authorList>
            <consortium name="EnsemblMetazoa"/>
        </authorList>
    </citation>
    <scope>IDENTIFICATION</scope>
    <source>
        <strain evidence="12">USDA</strain>
    </source>
</reference>
<feature type="domain" description="C2H2-type" evidence="11">
    <location>
        <begin position="169"/>
        <end position="199"/>
    </location>
</feature>
<keyword evidence="5" id="KW-0862">Zinc</keyword>
<feature type="domain" description="C2H2-type" evidence="11">
    <location>
        <begin position="228"/>
        <end position="255"/>
    </location>
</feature>
<dbReference type="GO" id="GO:0003677">
    <property type="term" value="F:DNA binding"/>
    <property type="evidence" value="ECO:0007669"/>
    <property type="project" value="UniProtKB-KW"/>
</dbReference>
<dbReference type="InterPro" id="IPR050331">
    <property type="entry name" value="Zinc_finger"/>
</dbReference>
<dbReference type="InterPro" id="IPR036236">
    <property type="entry name" value="Znf_C2H2_sf"/>
</dbReference>
<sequence>MASEENFDYASLSQLGEFARLNEESFTDNAIMEEILQAYTNEDVEENFRNENHSYELPASMPLDTYNISNSLEDSNIQSQELELICETLMPREPLFNGLESHMPAIISEIVPQSVPLTTTEKNNEASSSLYSNGICHKSLLPFGSNEEVMNLIHFLEQTNQPSPGVKPFECNEPDCARKFTTRSDLRDHICKCHTGERPYKCLICDKSFMTGSVFYQHRLIHRGDRRHKCLVCDKSFFRADALKNHQRIHTGEKPFECDFCTKSFRQRGDRDKHMKARHSNLDENTKILMKLQKLELVKATAAKKVAHNISGEENQEPNDQVLDTY</sequence>
<evidence type="ECO:0000256" key="3">
    <source>
        <dbReference type="ARBA" id="ARBA00022737"/>
    </source>
</evidence>
<evidence type="ECO:0000256" key="9">
    <source>
        <dbReference type="ARBA" id="ARBA00023242"/>
    </source>
</evidence>
<keyword evidence="9" id="KW-0539">Nucleus</keyword>
<protein>
    <recommendedName>
        <fullName evidence="11">C2H2-type domain-containing protein</fullName>
    </recommendedName>
</protein>
<keyword evidence="4 10" id="KW-0863">Zinc-finger</keyword>
<dbReference type="PROSITE" id="PS00028">
    <property type="entry name" value="ZINC_FINGER_C2H2_1"/>
    <property type="match status" value="4"/>
</dbReference>
<dbReference type="InterPro" id="IPR013087">
    <property type="entry name" value="Znf_C2H2_type"/>
</dbReference>
<dbReference type="PANTHER" id="PTHR16515">
    <property type="entry name" value="PR DOMAIN ZINC FINGER PROTEIN"/>
    <property type="match status" value="1"/>
</dbReference>
<evidence type="ECO:0000256" key="6">
    <source>
        <dbReference type="ARBA" id="ARBA00023015"/>
    </source>
</evidence>
<evidence type="ECO:0000256" key="2">
    <source>
        <dbReference type="ARBA" id="ARBA00022723"/>
    </source>
</evidence>
<dbReference type="PROSITE" id="PS50157">
    <property type="entry name" value="ZINC_FINGER_C2H2_2"/>
    <property type="match status" value="4"/>
</dbReference>